<evidence type="ECO:0000256" key="2">
    <source>
        <dbReference type="SAM" id="SignalP"/>
    </source>
</evidence>
<feature type="region of interest" description="Disordered" evidence="1">
    <location>
        <begin position="164"/>
        <end position="183"/>
    </location>
</feature>
<comment type="caution">
    <text evidence="4">The sequence shown here is derived from an EMBL/GenBank/DDBJ whole genome shotgun (WGS) entry which is preliminary data.</text>
</comment>
<name>A0A9N8HZM7_9STRA</name>
<keyword evidence="5" id="KW-1185">Reference proteome</keyword>
<dbReference type="AlphaFoldDB" id="A0A9N8HZM7"/>
<feature type="compositionally biased region" description="Acidic residues" evidence="1">
    <location>
        <begin position="291"/>
        <end position="307"/>
    </location>
</feature>
<keyword evidence="2" id="KW-0732">Signal</keyword>
<feature type="signal peptide" evidence="2">
    <location>
        <begin position="1"/>
        <end position="22"/>
    </location>
</feature>
<accession>A0A9N8HZM7</accession>
<dbReference type="EMBL" id="CAICTM010003798">
    <property type="protein sequence ID" value="CAB9531657.1"/>
    <property type="molecule type" value="Genomic_DNA"/>
</dbReference>
<feature type="compositionally biased region" description="Basic and acidic residues" evidence="1">
    <location>
        <begin position="229"/>
        <end position="244"/>
    </location>
</feature>
<protein>
    <recommendedName>
        <fullName evidence="3">DUF7495 domain-containing protein</fullName>
    </recommendedName>
</protein>
<feature type="domain" description="DUF7495" evidence="3">
    <location>
        <begin position="342"/>
        <end position="399"/>
    </location>
</feature>
<feature type="chain" id="PRO_5040367873" description="DUF7495 domain-containing protein" evidence="2">
    <location>
        <begin position="23"/>
        <end position="550"/>
    </location>
</feature>
<evidence type="ECO:0000256" key="1">
    <source>
        <dbReference type="SAM" id="MobiDB-lite"/>
    </source>
</evidence>
<dbReference type="InterPro" id="IPR055918">
    <property type="entry name" value="DUF7495"/>
</dbReference>
<evidence type="ECO:0000313" key="4">
    <source>
        <dbReference type="EMBL" id="CAB9531657.1"/>
    </source>
</evidence>
<proteinExistence type="predicted"/>
<evidence type="ECO:0000313" key="5">
    <source>
        <dbReference type="Proteomes" id="UP001153069"/>
    </source>
</evidence>
<dbReference type="Pfam" id="PF24325">
    <property type="entry name" value="DUF7495"/>
    <property type="match status" value="1"/>
</dbReference>
<feature type="region of interest" description="Disordered" evidence="1">
    <location>
        <begin position="227"/>
        <end position="253"/>
    </location>
</feature>
<gene>
    <name evidence="4" type="ORF">SEMRO_3800_G351160.1</name>
</gene>
<evidence type="ECO:0000259" key="3">
    <source>
        <dbReference type="Pfam" id="PF24325"/>
    </source>
</evidence>
<feature type="region of interest" description="Disordered" evidence="1">
    <location>
        <begin position="284"/>
        <end position="309"/>
    </location>
</feature>
<dbReference type="CDD" id="cd00037">
    <property type="entry name" value="CLECT"/>
    <property type="match status" value="1"/>
</dbReference>
<reference evidence="4" key="1">
    <citation type="submission" date="2020-06" db="EMBL/GenBank/DDBJ databases">
        <authorList>
            <consortium name="Plant Systems Biology data submission"/>
        </authorList>
    </citation>
    <scope>NUCLEOTIDE SEQUENCE</scope>
    <source>
        <strain evidence="4">D6</strain>
    </source>
</reference>
<sequence>MKTYGLLLAVLLGLSSENLTKAEDAVPVATGTGSTEEASGSRTTDHKNMVADAILDPDLEDAEAIHHSHLRFPNLEQGQDIDELEDEQVVEPAKDPLTDEQDIKEDLDMEDLGSAFNIGSATATGTATGTDPKANPNPTIDLGLKKHINPDLRLQVDAHDEISNKTKQDQTHDGNTTHSKNDLRHITLFIPSNTTNHKMPHNAVNPDQIIIMGDASTDLFSHSLPTMQSKEENDPKSPRHDDVKPSVTNYQEQEQDSHIYALSNKTDVESRLEAMKLMASIDKQVNADSAKEDDAEEDTDDEQEDTDAVTVRHGRRLDQTTDWLIGNTRMYGRRETESLPIGWTAAQNFCKAQGGSLASIKEICPPDGTTNRRPLFGIQEGDQWAPISDNLNQDIGAGEDGTIWAIGTHDYGNGCYSIHRNTGGDSWQHIGGCSHRVSVGSSAYVIVLSHAGHIHQWTANGWVFIHSPPARAISITKDGTIWMTELVSGSAHGTVWRKRPGDAIFFVFGGGGGRISGTSNGRAVLCNLGSSLWSHAGSHGIQQEGVMERC</sequence>
<organism evidence="4 5">
    <name type="scientific">Seminavis robusta</name>
    <dbReference type="NCBI Taxonomy" id="568900"/>
    <lineage>
        <taxon>Eukaryota</taxon>
        <taxon>Sar</taxon>
        <taxon>Stramenopiles</taxon>
        <taxon>Ochrophyta</taxon>
        <taxon>Bacillariophyta</taxon>
        <taxon>Bacillariophyceae</taxon>
        <taxon>Bacillariophycidae</taxon>
        <taxon>Naviculales</taxon>
        <taxon>Naviculaceae</taxon>
        <taxon>Seminavis</taxon>
    </lineage>
</organism>
<dbReference type="Proteomes" id="UP001153069">
    <property type="component" value="Unassembled WGS sequence"/>
</dbReference>